<evidence type="ECO:0000256" key="3">
    <source>
        <dbReference type="ARBA" id="ARBA00022448"/>
    </source>
</evidence>
<dbReference type="InterPro" id="IPR027417">
    <property type="entry name" value="P-loop_NTPase"/>
</dbReference>
<comment type="function">
    <text evidence="7">Probably part of an ABC transporter complex. Responsible for energy coupling to the transport system.</text>
</comment>
<name>U1PGB3_9EURY</name>
<dbReference type="InterPro" id="IPR015856">
    <property type="entry name" value="ABC_transpr_CbiO/EcfA_su"/>
</dbReference>
<feature type="domain" description="ABC transporter" evidence="8">
    <location>
        <begin position="2"/>
        <end position="238"/>
    </location>
</feature>
<dbReference type="CDD" id="cd03225">
    <property type="entry name" value="ABC_cobalt_CbiO_domain1"/>
    <property type="match status" value="1"/>
</dbReference>
<organism evidence="9 10">
    <name type="scientific">Haloquadratum walsbyi J07HQW1</name>
    <dbReference type="NCBI Taxonomy" id="1238424"/>
    <lineage>
        <taxon>Archaea</taxon>
        <taxon>Methanobacteriati</taxon>
        <taxon>Methanobacteriota</taxon>
        <taxon>Stenosarchaea group</taxon>
        <taxon>Halobacteria</taxon>
        <taxon>Halobacteriales</taxon>
        <taxon>Haloferacaceae</taxon>
        <taxon>Haloquadratum</taxon>
    </lineage>
</organism>
<dbReference type="GO" id="GO:0005524">
    <property type="term" value="F:ATP binding"/>
    <property type="evidence" value="ECO:0007669"/>
    <property type="project" value="UniProtKB-KW"/>
</dbReference>
<dbReference type="SMART" id="SM00382">
    <property type="entry name" value="AAA"/>
    <property type="match status" value="1"/>
</dbReference>
<dbReference type="InterPro" id="IPR050095">
    <property type="entry name" value="ECF_ABC_transporter_ATP-bd"/>
</dbReference>
<dbReference type="GO" id="GO:0042626">
    <property type="term" value="F:ATPase-coupled transmembrane transporter activity"/>
    <property type="evidence" value="ECO:0007669"/>
    <property type="project" value="TreeGrafter"/>
</dbReference>
<dbReference type="PANTHER" id="PTHR43553">
    <property type="entry name" value="HEAVY METAL TRANSPORTER"/>
    <property type="match status" value="1"/>
</dbReference>
<evidence type="ECO:0000313" key="10">
    <source>
        <dbReference type="Proteomes" id="UP000030649"/>
    </source>
</evidence>
<comment type="subcellular location">
    <subcellularLocation>
        <location evidence="1">Cell membrane</location>
        <topology evidence="1">Peripheral membrane protein</topology>
    </subcellularLocation>
</comment>
<evidence type="ECO:0000256" key="7">
    <source>
        <dbReference type="ARBA" id="ARBA00025157"/>
    </source>
</evidence>
<evidence type="ECO:0000256" key="2">
    <source>
        <dbReference type="ARBA" id="ARBA00005417"/>
    </source>
</evidence>
<dbReference type="GO" id="GO:0016887">
    <property type="term" value="F:ATP hydrolysis activity"/>
    <property type="evidence" value="ECO:0007669"/>
    <property type="project" value="InterPro"/>
</dbReference>
<dbReference type="PANTHER" id="PTHR43553:SF24">
    <property type="entry name" value="ENERGY-COUPLING FACTOR TRANSPORTER ATP-BINDING PROTEIN ECFA1"/>
    <property type="match status" value="1"/>
</dbReference>
<dbReference type="InterPro" id="IPR017871">
    <property type="entry name" value="ABC_transporter-like_CS"/>
</dbReference>
<evidence type="ECO:0000313" key="9">
    <source>
        <dbReference type="EMBL" id="ERG91176.1"/>
    </source>
</evidence>
<dbReference type="AlphaFoldDB" id="U1PGB3"/>
<proteinExistence type="inferred from homology"/>
<evidence type="ECO:0000259" key="8">
    <source>
        <dbReference type="PROSITE" id="PS50893"/>
    </source>
</evidence>
<comment type="similarity">
    <text evidence="2">Belongs to the ABC transporter superfamily.</text>
</comment>
<reference evidence="9 10" key="1">
    <citation type="journal article" date="2013" name="PLoS ONE">
        <title>Assembly-driven community genomics of a hypersaline microbial ecosystem.</title>
        <authorList>
            <person name="Podell S."/>
            <person name="Ugalde J.A."/>
            <person name="Narasingarao P."/>
            <person name="Banfield J.F."/>
            <person name="Heidelberg K.B."/>
            <person name="Allen E.E."/>
        </authorList>
    </citation>
    <scope>NUCLEOTIDE SEQUENCE [LARGE SCALE GENOMIC DNA]</scope>
    <source>
        <strain evidence="10">J07HQW1</strain>
    </source>
</reference>
<dbReference type="STRING" id="1238424.J07HQW1_01208"/>
<evidence type="ECO:0000256" key="6">
    <source>
        <dbReference type="ARBA" id="ARBA00023136"/>
    </source>
</evidence>
<dbReference type="Gene3D" id="3.40.50.300">
    <property type="entry name" value="P-loop containing nucleotide triphosphate hydrolases"/>
    <property type="match status" value="1"/>
</dbReference>
<evidence type="ECO:0000256" key="1">
    <source>
        <dbReference type="ARBA" id="ARBA00004202"/>
    </source>
</evidence>
<gene>
    <name evidence="9" type="ORF">J07HQW1_01208</name>
</gene>
<keyword evidence="6" id="KW-0472">Membrane</keyword>
<dbReference type="InterPro" id="IPR003439">
    <property type="entry name" value="ABC_transporter-like_ATP-bd"/>
</dbReference>
<dbReference type="EMBL" id="KE356560">
    <property type="protein sequence ID" value="ERG91176.1"/>
    <property type="molecule type" value="Genomic_DNA"/>
</dbReference>
<protein>
    <submittedName>
        <fullName evidence="9">ABC-type cobalt transport system, ATPase component</fullName>
    </submittedName>
</protein>
<keyword evidence="3" id="KW-0813">Transport</keyword>
<dbReference type="Pfam" id="PF00005">
    <property type="entry name" value="ABC_tran"/>
    <property type="match status" value="1"/>
</dbReference>
<dbReference type="SUPFAM" id="SSF52540">
    <property type="entry name" value="P-loop containing nucleoside triphosphate hydrolases"/>
    <property type="match status" value="1"/>
</dbReference>
<dbReference type="InterPro" id="IPR003593">
    <property type="entry name" value="AAA+_ATPase"/>
</dbReference>
<evidence type="ECO:0000256" key="4">
    <source>
        <dbReference type="ARBA" id="ARBA00022741"/>
    </source>
</evidence>
<evidence type="ECO:0000256" key="5">
    <source>
        <dbReference type="ARBA" id="ARBA00022840"/>
    </source>
</evidence>
<keyword evidence="5" id="KW-0067">ATP-binding</keyword>
<keyword evidence="4" id="KW-0547">Nucleotide-binding</keyword>
<dbReference type="HOGENOM" id="CLU_000604_1_22_2"/>
<dbReference type="PROSITE" id="PS00211">
    <property type="entry name" value="ABC_TRANSPORTER_1"/>
    <property type="match status" value="1"/>
</dbReference>
<dbReference type="GO" id="GO:0043190">
    <property type="term" value="C:ATP-binding cassette (ABC) transporter complex"/>
    <property type="evidence" value="ECO:0007669"/>
    <property type="project" value="TreeGrafter"/>
</dbReference>
<sequence>MIELTEVQFAYDDEPVLSEVTLRVPKESITVLLGRNGAGKSTLLRHCNGLLKPDSGDVLIDGNSLTSKTTSMRAVRQRVGFVFQRPADQLVAPTVKQDVAFGPANWERQIPPDDIETIVTQALDRVGLAGFEDRLCSQLSGGERKRVALAGVLAMEPAYIVADEPSAGLDGDGVREFAKLLRTLATDGIGVIVSTHYPDFAAAVGDRFRVLEDGHIIHSSDQLESIPLREHGIRTLGTISETSAPSE</sequence>
<dbReference type="Proteomes" id="UP000030649">
    <property type="component" value="Unassembled WGS sequence"/>
</dbReference>
<accession>U1PGB3</accession>
<dbReference type="PROSITE" id="PS50893">
    <property type="entry name" value="ABC_TRANSPORTER_2"/>
    <property type="match status" value="1"/>
</dbReference>